<dbReference type="GO" id="GO:0042276">
    <property type="term" value="P:error-prone translesion synthesis"/>
    <property type="evidence" value="ECO:0007669"/>
    <property type="project" value="TreeGrafter"/>
</dbReference>
<dbReference type="OrthoDB" id="2414538at2759"/>
<comment type="caution">
    <text evidence="27">The sequence shown here is derived from an EMBL/GenBank/DDBJ whole genome shotgun (WGS) entry which is preliminary data.</text>
</comment>
<dbReference type="InterPro" id="IPR006133">
    <property type="entry name" value="DNA-dir_DNA_pol_B_exonuc"/>
</dbReference>
<dbReference type="InterPro" id="IPR012337">
    <property type="entry name" value="RNaseH-like_sf"/>
</dbReference>
<dbReference type="InterPro" id="IPR043502">
    <property type="entry name" value="DNA/RNA_pol_sf"/>
</dbReference>
<feature type="region of interest" description="Disordered" evidence="21">
    <location>
        <begin position="430"/>
        <end position="469"/>
    </location>
</feature>
<evidence type="ECO:0000256" key="3">
    <source>
        <dbReference type="ARBA" id="ARBA00005755"/>
    </source>
</evidence>
<feature type="domain" description="DNA polymerase zeta catalytic subunit N-terminal" evidence="26">
    <location>
        <begin position="7"/>
        <end position="52"/>
    </location>
</feature>
<dbReference type="Pfam" id="PF03104">
    <property type="entry name" value="DNA_pol_B_exo1"/>
    <property type="match status" value="1"/>
</dbReference>
<keyword evidence="16" id="KW-0234">DNA repair</keyword>
<evidence type="ECO:0000256" key="12">
    <source>
        <dbReference type="ARBA" id="ARBA00022932"/>
    </source>
</evidence>
<evidence type="ECO:0000256" key="15">
    <source>
        <dbReference type="ARBA" id="ARBA00023125"/>
    </source>
</evidence>
<evidence type="ECO:0000256" key="11">
    <source>
        <dbReference type="ARBA" id="ARBA00022833"/>
    </source>
</evidence>
<keyword evidence="9" id="KW-0227">DNA damage</keyword>
<feature type="compositionally biased region" description="Low complexity" evidence="21">
    <location>
        <begin position="520"/>
        <end position="531"/>
    </location>
</feature>
<evidence type="ECO:0000256" key="21">
    <source>
        <dbReference type="SAM" id="MobiDB-lite"/>
    </source>
</evidence>
<dbReference type="PANTHER" id="PTHR45812">
    <property type="entry name" value="DNA POLYMERASE ZETA CATALYTIC SUBUNIT"/>
    <property type="match status" value="1"/>
</dbReference>
<dbReference type="GO" id="GO:0016035">
    <property type="term" value="C:zeta DNA polymerase complex"/>
    <property type="evidence" value="ECO:0007669"/>
    <property type="project" value="InterPro"/>
</dbReference>
<accession>A0A9P7D8B5</accession>
<comment type="subcellular location">
    <subcellularLocation>
        <location evidence="2 20">Nucleus</location>
    </subcellularLocation>
</comment>
<comment type="subunit">
    <text evidence="19">Forms DNA polymerase zeta with REV7.</text>
</comment>
<keyword evidence="28" id="KW-1185">Reference proteome</keyword>
<dbReference type="InterPro" id="IPR056435">
    <property type="entry name" value="DPOD/Z_N"/>
</dbReference>
<dbReference type="PROSITE" id="PS00116">
    <property type="entry name" value="DNA_POLYMERASE_B"/>
    <property type="match status" value="1"/>
</dbReference>
<evidence type="ECO:0000256" key="16">
    <source>
        <dbReference type="ARBA" id="ARBA00023204"/>
    </source>
</evidence>
<keyword evidence="11 20" id="KW-0862">Zinc</keyword>
<evidence type="ECO:0000256" key="2">
    <source>
        <dbReference type="ARBA" id="ARBA00004123"/>
    </source>
</evidence>
<evidence type="ECO:0000259" key="25">
    <source>
        <dbReference type="Pfam" id="PF24055"/>
    </source>
</evidence>
<feature type="domain" description="DNA polymerase delta/zeta catalytic subunit N-terminal" evidence="25">
    <location>
        <begin position="53"/>
        <end position="134"/>
    </location>
</feature>
<keyword evidence="17 20" id="KW-0539">Nucleus</keyword>
<dbReference type="InterPro" id="IPR006172">
    <property type="entry name" value="DNA-dir_DNA_pol_B"/>
</dbReference>
<feature type="region of interest" description="Disordered" evidence="21">
    <location>
        <begin position="551"/>
        <end position="577"/>
    </location>
</feature>
<evidence type="ECO:0000259" key="22">
    <source>
        <dbReference type="Pfam" id="PF00136"/>
    </source>
</evidence>
<dbReference type="GO" id="GO:0008270">
    <property type="term" value="F:zinc ion binding"/>
    <property type="evidence" value="ECO:0007669"/>
    <property type="project" value="UniProtKB-KW"/>
</dbReference>
<dbReference type="Pfam" id="PF24055">
    <property type="entry name" value="POL3_N"/>
    <property type="match status" value="1"/>
</dbReference>
<keyword evidence="5 20" id="KW-0808">Transferase</keyword>
<dbReference type="Gene3D" id="1.10.287.690">
    <property type="entry name" value="Helix hairpin bin"/>
    <property type="match status" value="1"/>
</dbReference>
<evidence type="ECO:0000256" key="19">
    <source>
        <dbReference type="ARBA" id="ARBA00066055"/>
    </source>
</evidence>
<dbReference type="CDD" id="cd05534">
    <property type="entry name" value="POLBc_zeta"/>
    <property type="match status" value="1"/>
</dbReference>
<evidence type="ECO:0000259" key="24">
    <source>
        <dbReference type="Pfam" id="PF14260"/>
    </source>
</evidence>
<dbReference type="SUPFAM" id="SSF53098">
    <property type="entry name" value="Ribonuclease H-like"/>
    <property type="match status" value="1"/>
</dbReference>
<dbReference type="GO" id="GO:0051539">
    <property type="term" value="F:4 iron, 4 sulfur cluster binding"/>
    <property type="evidence" value="ECO:0007669"/>
    <property type="project" value="UniProtKB-KW"/>
</dbReference>
<keyword evidence="10 20" id="KW-0863">Zinc-finger</keyword>
<reference evidence="27" key="1">
    <citation type="journal article" date="2020" name="New Phytol.">
        <title>Comparative genomics reveals dynamic genome evolution in host specialist ectomycorrhizal fungi.</title>
        <authorList>
            <person name="Lofgren L.A."/>
            <person name="Nguyen N.H."/>
            <person name="Vilgalys R."/>
            <person name="Ruytinx J."/>
            <person name="Liao H.L."/>
            <person name="Branco S."/>
            <person name="Kuo A."/>
            <person name="LaButti K."/>
            <person name="Lipzen A."/>
            <person name="Andreopoulos W."/>
            <person name="Pangilinan J."/>
            <person name="Riley R."/>
            <person name="Hundley H."/>
            <person name="Na H."/>
            <person name="Barry K."/>
            <person name="Grigoriev I.V."/>
            <person name="Stajich J.E."/>
            <person name="Kennedy P.G."/>
        </authorList>
    </citation>
    <scope>NUCLEOTIDE SEQUENCE</scope>
    <source>
        <strain evidence="27">DOB743</strain>
    </source>
</reference>
<dbReference type="EC" id="2.7.7.7" evidence="20"/>
<protein>
    <recommendedName>
        <fullName evidence="20">DNA polymerase</fullName>
        <ecNumber evidence="20">2.7.7.7</ecNumber>
    </recommendedName>
</protein>
<dbReference type="Gene3D" id="3.30.420.10">
    <property type="entry name" value="Ribonuclease H-like superfamily/Ribonuclease H"/>
    <property type="match status" value="1"/>
</dbReference>
<dbReference type="InterPro" id="IPR025687">
    <property type="entry name" value="Znf-C4pol"/>
</dbReference>
<dbReference type="Pfam" id="PF24065">
    <property type="entry name" value="REV3_N"/>
    <property type="match status" value="1"/>
</dbReference>
<evidence type="ECO:0000256" key="4">
    <source>
        <dbReference type="ARBA" id="ARBA00022485"/>
    </source>
</evidence>
<dbReference type="GO" id="GO:0006260">
    <property type="term" value="P:DNA replication"/>
    <property type="evidence" value="ECO:0007669"/>
    <property type="project" value="UniProtKB-KW"/>
</dbReference>
<feature type="region of interest" description="Disordered" evidence="21">
    <location>
        <begin position="349"/>
        <end position="391"/>
    </location>
</feature>
<dbReference type="InterPro" id="IPR042087">
    <property type="entry name" value="DNA_pol_B_thumb"/>
</dbReference>
<dbReference type="PANTHER" id="PTHR45812:SF1">
    <property type="entry name" value="DNA POLYMERASE ZETA CATALYTIC SUBUNIT"/>
    <property type="match status" value="1"/>
</dbReference>
<keyword evidence="15 20" id="KW-0238">DNA-binding</keyword>
<dbReference type="InterPro" id="IPR030559">
    <property type="entry name" value="PolZ_Rev3"/>
</dbReference>
<dbReference type="Gene3D" id="3.30.342.10">
    <property type="entry name" value="DNA Polymerase, chain B, domain 1"/>
    <property type="match status" value="1"/>
</dbReference>
<dbReference type="Pfam" id="PF00136">
    <property type="entry name" value="DNA_pol_B"/>
    <property type="match status" value="1"/>
</dbReference>
<dbReference type="GO" id="GO:0005634">
    <property type="term" value="C:nucleus"/>
    <property type="evidence" value="ECO:0007669"/>
    <property type="project" value="UniProtKB-SubCell"/>
</dbReference>
<feature type="domain" description="DNA-directed DNA polymerase family B exonuclease" evidence="23">
    <location>
        <begin position="726"/>
        <end position="919"/>
    </location>
</feature>
<name>A0A9P7D8B5_9AGAM</name>
<dbReference type="PRINTS" id="PR00106">
    <property type="entry name" value="DNAPOLB"/>
</dbReference>
<evidence type="ECO:0000256" key="10">
    <source>
        <dbReference type="ARBA" id="ARBA00022771"/>
    </source>
</evidence>
<dbReference type="InterPro" id="IPR023211">
    <property type="entry name" value="DNA_pol_palm_dom_sf"/>
</dbReference>
<proteinExistence type="inferred from homology"/>
<evidence type="ECO:0000313" key="27">
    <source>
        <dbReference type="EMBL" id="KAG1783945.1"/>
    </source>
</evidence>
<dbReference type="Pfam" id="PF14260">
    <property type="entry name" value="zf-C4pol"/>
    <property type="match status" value="1"/>
</dbReference>
<dbReference type="CDD" id="cd05778">
    <property type="entry name" value="DNA_polB_zeta_exo"/>
    <property type="match status" value="1"/>
</dbReference>
<evidence type="ECO:0000256" key="9">
    <source>
        <dbReference type="ARBA" id="ARBA00022763"/>
    </source>
</evidence>
<feature type="domain" description="DNA-directed DNA polymerase family B multifunctional" evidence="22">
    <location>
        <begin position="986"/>
        <end position="1432"/>
    </location>
</feature>
<evidence type="ECO:0000256" key="1">
    <source>
        <dbReference type="ARBA" id="ARBA00001966"/>
    </source>
</evidence>
<feature type="compositionally biased region" description="Polar residues" evidence="21">
    <location>
        <begin position="554"/>
        <end position="565"/>
    </location>
</feature>
<keyword evidence="6 20" id="KW-0548">Nucleotidyltransferase</keyword>
<evidence type="ECO:0000256" key="7">
    <source>
        <dbReference type="ARBA" id="ARBA00022705"/>
    </source>
</evidence>
<dbReference type="FunFam" id="1.10.287.690:FF:000002">
    <property type="entry name" value="DNA polymerase zeta"/>
    <property type="match status" value="1"/>
</dbReference>
<comment type="cofactor">
    <cofactor evidence="1 20">
        <name>[4Fe-4S] cluster</name>
        <dbReference type="ChEBI" id="CHEBI:49883"/>
    </cofactor>
</comment>
<keyword evidence="14 20" id="KW-0411">Iron-sulfur</keyword>
<evidence type="ECO:0000259" key="26">
    <source>
        <dbReference type="Pfam" id="PF24065"/>
    </source>
</evidence>
<dbReference type="InterPro" id="IPR006134">
    <property type="entry name" value="DNA-dir_DNA_pol_B_multi_dom"/>
</dbReference>
<dbReference type="EMBL" id="JABBWD010000001">
    <property type="protein sequence ID" value="KAG1783945.1"/>
    <property type="molecule type" value="Genomic_DNA"/>
</dbReference>
<evidence type="ECO:0000256" key="5">
    <source>
        <dbReference type="ARBA" id="ARBA00022679"/>
    </source>
</evidence>
<evidence type="ECO:0000313" key="28">
    <source>
        <dbReference type="Proteomes" id="UP000714275"/>
    </source>
</evidence>
<dbReference type="GO" id="GO:0000166">
    <property type="term" value="F:nucleotide binding"/>
    <property type="evidence" value="ECO:0007669"/>
    <property type="project" value="InterPro"/>
</dbReference>
<feature type="domain" description="C4-type zinc-finger of DNA polymerase delta" evidence="24">
    <location>
        <begin position="1482"/>
        <end position="1551"/>
    </location>
</feature>
<keyword evidence="8 20" id="KW-0479">Metal-binding</keyword>
<evidence type="ECO:0000256" key="14">
    <source>
        <dbReference type="ARBA" id="ARBA00023014"/>
    </source>
</evidence>
<dbReference type="Gene3D" id="3.90.1600.10">
    <property type="entry name" value="Palm domain of DNA polymerase"/>
    <property type="match status" value="1"/>
</dbReference>
<evidence type="ECO:0000256" key="20">
    <source>
        <dbReference type="RuleBase" id="RU000442"/>
    </source>
</evidence>
<dbReference type="SMART" id="SM00486">
    <property type="entry name" value="POLBc"/>
    <property type="match status" value="1"/>
</dbReference>
<comment type="similarity">
    <text evidence="3 20">Belongs to the DNA polymerase type-B family.</text>
</comment>
<dbReference type="Gene3D" id="1.10.132.60">
    <property type="entry name" value="DNA polymerase family B, C-terminal domain"/>
    <property type="match status" value="1"/>
</dbReference>
<dbReference type="GO" id="GO:0000724">
    <property type="term" value="P:double-strand break repair via homologous recombination"/>
    <property type="evidence" value="ECO:0007669"/>
    <property type="project" value="TreeGrafter"/>
</dbReference>
<keyword evidence="13 20" id="KW-0408">Iron</keyword>
<keyword evidence="7 20" id="KW-0235">DNA replication</keyword>
<dbReference type="GO" id="GO:0003677">
    <property type="term" value="F:DNA binding"/>
    <property type="evidence" value="ECO:0007669"/>
    <property type="project" value="UniProtKB-KW"/>
</dbReference>
<dbReference type="InterPro" id="IPR036397">
    <property type="entry name" value="RNaseH_sf"/>
</dbReference>
<evidence type="ECO:0000259" key="23">
    <source>
        <dbReference type="Pfam" id="PF03104"/>
    </source>
</evidence>
<evidence type="ECO:0000256" key="8">
    <source>
        <dbReference type="ARBA" id="ARBA00022723"/>
    </source>
</evidence>
<gene>
    <name evidence="27" type="ORF">EV702DRAFT_958561</name>
</gene>
<evidence type="ECO:0000256" key="17">
    <source>
        <dbReference type="ARBA" id="ARBA00023242"/>
    </source>
</evidence>
<feature type="region of interest" description="Disordered" evidence="21">
    <location>
        <begin position="515"/>
        <end position="536"/>
    </location>
</feature>
<dbReference type="FunFam" id="3.30.420.10:FF:000024">
    <property type="entry name" value="DNA polymerase zeta catalytic subunit"/>
    <property type="match status" value="1"/>
</dbReference>
<dbReference type="FunFam" id="1.10.132.60:FF:000007">
    <property type="entry name" value="DNA polymerase"/>
    <property type="match status" value="1"/>
</dbReference>
<dbReference type="SUPFAM" id="SSF56672">
    <property type="entry name" value="DNA/RNA polymerases"/>
    <property type="match status" value="1"/>
</dbReference>
<dbReference type="Proteomes" id="UP000714275">
    <property type="component" value="Unassembled WGS sequence"/>
</dbReference>
<keyword evidence="12 20" id="KW-0239">DNA-directed DNA polymerase</keyword>
<organism evidence="27 28">
    <name type="scientific">Suillus placidus</name>
    <dbReference type="NCBI Taxonomy" id="48579"/>
    <lineage>
        <taxon>Eukaryota</taxon>
        <taxon>Fungi</taxon>
        <taxon>Dikarya</taxon>
        <taxon>Basidiomycota</taxon>
        <taxon>Agaricomycotina</taxon>
        <taxon>Agaricomycetes</taxon>
        <taxon>Agaricomycetidae</taxon>
        <taxon>Boletales</taxon>
        <taxon>Suillineae</taxon>
        <taxon>Suillaceae</taxon>
        <taxon>Suillus</taxon>
    </lineage>
</organism>
<evidence type="ECO:0000256" key="13">
    <source>
        <dbReference type="ARBA" id="ARBA00023004"/>
    </source>
</evidence>
<dbReference type="InterPro" id="IPR056447">
    <property type="entry name" value="REV3_N"/>
</dbReference>
<evidence type="ECO:0000256" key="6">
    <source>
        <dbReference type="ARBA" id="ARBA00022695"/>
    </source>
</evidence>
<dbReference type="InterPro" id="IPR017964">
    <property type="entry name" value="DNA-dir_DNA_pol_B_CS"/>
</dbReference>
<sequence>MEQEATLRVLINQIDYTVASPGPLDNTSLPRVPVIRIYGASSTGTKACVHVHQVYPYFFVEYGGKLSPENVNQYIAKLSRSLNHAIAISMKRNPHSPNSQFVRGVLLVKGVHFYGFHSSYTPFLKILIADPTFVNRAVTILQSGTVMRTRFRVYESHLSYILQFMCDFGLYGCGWINLAEVWQRGHEENDTEMTEPAIFKVSPYFRQSRMPLEVDVAAHQILNRRLLSARNIHHKLAIPSPSLPSEPFVLSVRELWDDERRRRLAKGLSPTPALPIDSSKMSRGHGGEWVAEARWWEEVRKRIEKERDPEPTFTDSAELWEKWVMTTFESVEALWEAEWRTWKSVRKEATGHNGQSANTSEAEDKENPFAQATQDESSISRKGPPQSTDVDVDEMLLSTQEMSQMMDREDQEWADLQAGDTIAEPDAAADFAEEGPPPHFGMDAVPSEAEAATDGNERLGSPTRDLSRTNSFRHSWHDLEIENSRKRARSLSASSELPLTPTKNALLSLVPTEALTQRGSSPDSSDSSDNSAGCDIEEDPFLFRDEQLIDVSGTPKSSQGSTNRLTPMETKEGRRDDSIERNENILQPTLTRASFTRHIPPTSSPTTAFVFAVPPPSSSELLRTIETYGVPRRVYRNPYYSKRADAPEHPREYAGLLYHLKGGEGLDTLDQWKSHGSQLHTGRNARRLKGTYLSWGWEYAALPPSKTKVKKWLKENPVQLSTRAKITQMNPYGVKSTPHVRSDSNTRAAQHMSLFSLEIFAPSRGSKVPDANVDGIVAIFFALGDDNIHSVFHERGILVVKNAQLDPRRIRDFPLEIVADELELLNRMVDIVVEFDPDIIVGWDVQSASWGYLNARGNHYGFDIGELISRAPSKNAAAGNNQWSQRTTTTFKVTGRHVFNVWRIMRVEQTLSTYSFENVAFQLLRRRVPRYTPEVLTTWYNSTDPVHTSRALRYFLERTIMTLEILQEAETTTKNAEFARVFGVDFYSVISRGSQFKVESFMFRIAKPESFVLLSPSKQDVGKQNAAECMPLIMEPLSAFYNGPLVVLDFQSLYPSIMIAYNYCYSTCLGRIVDFQGRNKFGVVDLQRPRGLLENLQDHITVAPNGIMYVKPEVRKGLLARMLTELLDTRVMVKQAMKGSKTDKALSRVLDARQLSLKYIANVTYGYTSATYSGRMPAVEIADSIVQSGRETLEKAIEVIDSNAKWGARVVYGDTDSLFIYLQGKTKEQAFHIGYDIADTVTAMNPAPIKLKFEKVYLPCLLMAKKRYVGFKFENPDETMPVFDAKGIETVRRDGVPAQSKMTETCLKILFRTQDLSRVKDYCYQSWTKILQNQASIQDFVFAKEVKMGTYSEKAPPPPGVAVAARRMTEDENDEVQYGDRIPYVIIRGDPQTRLVDRAVSPEELLQNKHMQLDASYYISRVLIPPLERVFNLVGADVRTWFDDMPKAIRVNHPNPLAMSPKKQTITANRLKIDEHFQSSQCLACGGLSSDRICESCRRTPRETMPTLLDQIRKGEAQLLDAQRVCASCASTANTEPIECINIDCPWLFDRKKAEGRTEFLEGLQGIMDDLEILEDGIPD</sequence>
<keyword evidence="4 20" id="KW-0004">4Fe-4S</keyword>
<dbReference type="GO" id="GO:0003887">
    <property type="term" value="F:DNA-directed DNA polymerase activity"/>
    <property type="evidence" value="ECO:0007669"/>
    <property type="project" value="UniProtKB-KW"/>
</dbReference>
<comment type="catalytic activity">
    <reaction evidence="18 20">
        <text>DNA(n) + a 2'-deoxyribonucleoside 5'-triphosphate = DNA(n+1) + diphosphate</text>
        <dbReference type="Rhea" id="RHEA:22508"/>
        <dbReference type="Rhea" id="RHEA-COMP:17339"/>
        <dbReference type="Rhea" id="RHEA-COMP:17340"/>
        <dbReference type="ChEBI" id="CHEBI:33019"/>
        <dbReference type="ChEBI" id="CHEBI:61560"/>
        <dbReference type="ChEBI" id="CHEBI:173112"/>
        <dbReference type="EC" id="2.7.7.7"/>
    </reaction>
</comment>
<evidence type="ECO:0000256" key="18">
    <source>
        <dbReference type="ARBA" id="ARBA00049244"/>
    </source>
</evidence>